<evidence type="ECO:0000313" key="3">
    <source>
        <dbReference type="EMBL" id="MFI6504012.1"/>
    </source>
</evidence>
<feature type="domain" description="Thioesterase" evidence="2">
    <location>
        <begin position="53"/>
        <end position="271"/>
    </location>
</feature>
<reference evidence="3 4" key="1">
    <citation type="submission" date="2024-10" db="EMBL/GenBank/DDBJ databases">
        <title>The Natural Products Discovery Center: Release of the First 8490 Sequenced Strains for Exploring Actinobacteria Biosynthetic Diversity.</title>
        <authorList>
            <person name="Kalkreuter E."/>
            <person name="Kautsar S.A."/>
            <person name="Yang D."/>
            <person name="Bader C.D."/>
            <person name="Teijaro C.N."/>
            <person name="Fluegel L."/>
            <person name="Davis C.M."/>
            <person name="Simpson J.R."/>
            <person name="Lauterbach L."/>
            <person name="Steele A.D."/>
            <person name="Gui C."/>
            <person name="Meng S."/>
            <person name="Li G."/>
            <person name="Viehrig K."/>
            <person name="Ye F."/>
            <person name="Su P."/>
            <person name="Kiefer A.F."/>
            <person name="Nichols A."/>
            <person name="Cepeda A.J."/>
            <person name="Yan W."/>
            <person name="Fan B."/>
            <person name="Jiang Y."/>
            <person name="Adhikari A."/>
            <person name="Zheng C.-J."/>
            <person name="Schuster L."/>
            <person name="Cowan T.M."/>
            <person name="Smanski M.J."/>
            <person name="Chevrette M.G."/>
            <person name="De Carvalho L.P.S."/>
            <person name="Shen B."/>
        </authorList>
    </citation>
    <scope>NUCLEOTIDE SEQUENCE [LARGE SCALE GENOMIC DNA]</scope>
    <source>
        <strain evidence="3 4">NPDC050545</strain>
    </source>
</reference>
<dbReference type="InterPro" id="IPR029058">
    <property type="entry name" value="AB_hydrolase_fold"/>
</dbReference>
<dbReference type="Proteomes" id="UP001612741">
    <property type="component" value="Unassembled WGS sequence"/>
</dbReference>
<evidence type="ECO:0000259" key="2">
    <source>
        <dbReference type="Pfam" id="PF00975"/>
    </source>
</evidence>
<keyword evidence="4" id="KW-1185">Reference proteome</keyword>
<comment type="similarity">
    <text evidence="1">Belongs to the thioesterase family.</text>
</comment>
<dbReference type="PANTHER" id="PTHR11487">
    <property type="entry name" value="THIOESTERASE"/>
    <property type="match status" value="1"/>
</dbReference>
<protein>
    <submittedName>
        <fullName evidence="3">Thioesterase II family protein</fullName>
    </submittedName>
</protein>
<dbReference type="InterPro" id="IPR001031">
    <property type="entry name" value="Thioesterase"/>
</dbReference>
<evidence type="ECO:0000256" key="1">
    <source>
        <dbReference type="ARBA" id="ARBA00007169"/>
    </source>
</evidence>
<sequence length="439" mass="46527">MTGAAPACAAPVTPLTRSGGVDIRGVVGNPGRCWAISGHTAAAARMDPPSARTMFCLPYAGGGASAYAGLRRALADLTVVPVQLPGRENRIAEPPEFTIAGIADEVAPATAEPYVLYGHSMGARLAFEVVRELRRRGLRQPSRLYVGGAHPPDRRVPLAAAVELPDDAFIDQLVRRSDALPELKHLRELRELMMPVLRSDFAWIKNYAFVPEPPIGSPIVAFAGLDDGEAGAAEMLGWARHTTAGFRLRTLRGGHLFVRDRPAELAALISADLAAAHTLPEPDELQLWAGRPADHETVLRRYTGLATAGTSHADGLTLVAAIGGHEPGIGVSVLRARDLGGLSELSADEQAQIEDAAEEDRRWLALRAVAAKRALMAAAGRGTDPASVAFPDLTDPGPWRALDGPEPARWQVVHLSLGEAVAAVAVPYDRVRLSVDVAG</sequence>
<proteinExistence type="inferred from homology"/>
<name>A0ABW7Z753_9ACTN</name>
<dbReference type="RefSeq" id="WP_397089772.1">
    <property type="nucleotide sequence ID" value="NZ_JBITGY010000013.1"/>
</dbReference>
<evidence type="ECO:0000313" key="4">
    <source>
        <dbReference type="Proteomes" id="UP001612741"/>
    </source>
</evidence>
<dbReference type="InterPro" id="IPR012223">
    <property type="entry name" value="TEII"/>
</dbReference>
<gene>
    <name evidence="3" type="ORF">ACIBG2_41970</name>
</gene>
<dbReference type="EMBL" id="JBITGY010000013">
    <property type="protein sequence ID" value="MFI6504012.1"/>
    <property type="molecule type" value="Genomic_DNA"/>
</dbReference>
<accession>A0ABW7Z753</accession>
<comment type="caution">
    <text evidence="3">The sequence shown here is derived from an EMBL/GenBank/DDBJ whole genome shotgun (WGS) entry which is preliminary data.</text>
</comment>
<dbReference type="SUPFAM" id="SSF53474">
    <property type="entry name" value="alpha/beta-Hydrolases"/>
    <property type="match status" value="1"/>
</dbReference>
<organism evidence="3 4">
    <name type="scientific">Nonomuraea typhae</name>
    <dbReference type="NCBI Taxonomy" id="2603600"/>
    <lineage>
        <taxon>Bacteria</taxon>
        <taxon>Bacillati</taxon>
        <taxon>Actinomycetota</taxon>
        <taxon>Actinomycetes</taxon>
        <taxon>Streptosporangiales</taxon>
        <taxon>Streptosporangiaceae</taxon>
        <taxon>Nonomuraea</taxon>
    </lineage>
</organism>
<dbReference type="PANTHER" id="PTHR11487:SF0">
    <property type="entry name" value="S-ACYL FATTY ACID SYNTHASE THIOESTERASE, MEDIUM CHAIN"/>
    <property type="match status" value="1"/>
</dbReference>
<dbReference type="Gene3D" id="3.40.50.1820">
    <property type="entry name" value="alpha/beta hydrolase"/>
    <property type="match status" value="1"/>
</dbReference>
<dbReference type="Pfam" id="PF00975">
    <property type="entry name" value="Thioesterase"/>
    <property type="match status" value="1"/>
</dbReference>